<dbReference type="GO" id="GO:0009253">
    <property type="term" value="P:peptidoglycan catabolic process"/>
    <property type="evidence" value="ECO:0007669"/>
    <property type="project" value="UniProtKB-UniRule"/>
</dbReference>
<evidence type="ECO:0000256" key="8">
    <source>
        <dbReference type="ARBA" id="ARBA00023295"/>
    </source>
</evidence>
<keyword evidence="9" id="KW-1035">Host cytoplasm</keyword>
<dbReference type="InterPro" id="IPR051018">
    <property type="entry name" value="Bacteriophage_GH24"/>
</dbReference>
<gene>
    <name evidence="11" type="ORF">UFOVP507_46</name>
</gene>
<keyword evidence="3 9" id="KW-1188">Viral release from host cell</keyword>
<dbReference type="EC" id="3.2.1.17" evidence="9"/>
<dbReference type="Gene3D" id="1.10.530.40">
    <property type="match status" value="1"/>
</dbReference>
<comment type="similarity">
    <text evidence="9 10">Belongs to the glycosyl hydrolase 24 family.</text>
</comment>
<evidence type="ECO:0000256" key="2">
    <source>
        <dbReference type="ARBA" id="ARBA00022529"/>
    </source>
</evidence>
<evidence type="ECO:0000256" key="7">
    <source>
        <dbReference type="ARBA" id="ARBA00023142"/>
    </source>
</evidence>
<dbReference type="CDD" id="cd16900">
    <property type="entry name" value="endolysin_R21-like"/>
    <property type="match status" value="1"/>
</dbReference>
<keyword evidence="7 9" id="KW-0578">Host cell lysis by virus</keyword>
<dbReference type="InterPro" id="IPR023346">
    <property type="entry name" value="Lysozyme-like_dom_sf"/>
</dbReference>
<dbReference type="SUPFAM" id="SSF53955">
    <property type="entry name" value="Lysozyme-like"/>
    <property type="match status" value="1"/>
</dbReference>
<evidence type="ECO:0000256" key="3">
    <source>
        <dbReference type="ARBA" id="ARBA00022612"/>
    </source>
</evidence>
<keyword evidence="6 9" id="KW-0204">Cytolysis</keyword>
<organism evidence="11">
    <name type="scientific">uncultured Caudovirales phage</name>
    <dbReference type="NCBI Taxonomy" id="2100421"/>
    <lineage>
        <taxon>Viruses</taxon>
        <taxon>Duplodnaviria</taxon>
        <taxon>Heunggongvirae</taxon>
        <taxon>Uroviricota</taxon>
        <taxon>Caudoviricetes</taxon>
        <taxon>Peduoviridae</taxon>
        <taxon>Maltschvirus</taxon>
        <taxon>Maltschvirus maltsch</taxon>
    </lineage>
</organism>
<evidence type="ECO:0000256" key="9">
    <source>
        <dbReference type="HAMAP-Rule" id="MF_04110"/>
    </source>
</evidence>
<dbReference type="EMBL" id="LR796486">
    <property type="protein sequence ID" value="CAB4147770.1"/>
    <property type="molecule type" value="Genomic_DNA"/>
</dbReference>
<evidence type="ECO:0000256" key="10">
    <source>
        <dbReference type="RuleBase" id="RU003788"/>
    </source>
</evidence>
<dbReference type="Pfam" id="PF00959">
    <property type="entry name" value="Phage_lysozyme"/>
    <property type="match status" value="1"/>
</dbReference>
<keyword evidence="4 9" id="KW-0081">Bacteriolytic enzyme</keyword>
<dbReference type="PANTHER" id="PTHR38107">
    <property type="match status" value="1"/>
</dbReference>
<reference evidence="11" key="1">
    <citation type="submission" date="2020-04" db="EMBL/GenBank/DDBJ databases">
        <authorList>
            <person name="Chiriac C."/>
            <person name="Salcher M."/>
            <person name="Ghai R."/>
            <person name="Kavagutti S V."/>
        </authorList>
    </citation>
    <scope>NUCLEOTIDE SEQUENCE</scope>
</reference>
<protein>
    <recommendedName>
        <fullName evidence="9">Endolysin</fullName>
        <ecNumber evidence="9">3.2.1.17</ecNumber>
    </recommendedName>
    <alternativeName>
        <fullName evidence="9">Lysis protein</fullName>
    </alternativeName>
    <alternativeName>
        <fullName evidence="9">Lysozyme</fullName>
    </alternativeName>
    <alternativeName>
        <fullName evidence="9">Muramidase</fullName>
    </alternativeName>
</protein>
<name>A0A6J5MS33_9CAUD</name>
<dbReference type="InterPro" id="IPR023347">
    <property type="entry name" value="Lysozyme_dom_sf"/>
</dbReference>
<dbReference type="GO" id="GO:0044659">
    <property type="term" value="P:viral release from host cell by cytolysis"/>
    <property type="evidence" value="ECO:0007669"/>
    <property type="project" value="UniProtKB-UniRule"/>
</dbReference>
<keyword evidence="2 9" id="KW-0929">Antimicrobial</keyword>
<feature type="active site" description="Proton donor/acceptor" evidence="9">
    <location>
        <position position="26"/>
    </location>
</feature>
<dbReference type="GO" id="GO:0003796">
    <property type="term" value="F:lysozyme activity"/>
    <property type="evidence" value="ECO:0007669"/>
    <property type="project" value="UniProtKB-UniRule"/>
</dbReference>
<keyword evidence="8 9" id="KW-0326">Glycosidase</keyword>
<accession>A0A6J5MS33</accession>
<feature type="active site" description="Proton donor/acceptor" evidence="9">
    <location>
        <position position="35"/>
    </location>
</feature>
<dbReference type="InterPro" id="IPR002196">
    <property type="entry name" value="Glyco_hydro_24"/>
</dbReference>
<comment type="function">
    <text evidence="9">Endolysin with lysozyme activity that degrades host peptidoglycans and participates with the holin and spanin proteins in the sequential events which lead to the programmed host cell lysis releasing the mature viral particles. Once the holin has permeabilized the host cell membrane, the endolysin can reach the periplasm and break down the peptidoglycan layer.</text>
</comment>
<comment type="catalytic activity">
    <reaction evidence="1 9 10">
        <text>Hydrolysis of (1-&gt;4)-beta-linkages between N-acetylmuramic acid and N-acetyl-D-glucosamine residues in a peptidoglycan and between N-acetyl-D-glucosamine residues in chitodextrins.</text>
        <dbReference type="EC" id="3.2.1.17"/>
    </reaction>
</comment>
<dbReference type="HAMAP" id="MF_04110">
    <property type="entry name" value="ENDOLYSIN_T4"/>
    <property type="match status" value="1"/>
</dbReference>
<dbReference type="PANTHER" id="PTHR38107:SF3">
    <property type="entry name" value="LYSOZYME RRRD-RELATED"/>
    <property type="match status" value="1"/>
</dbReference>
<dbReference type="GO" id="GO:0016998">
    <property type="term" value="P:cell wall macromolecule catabolic process"/>
    <property type="evidence" value="ECO:0007669"/>
    <property type="project" value="InterPro"/>
</dbReference>
<evidence type="ECO:0000256" key="6">
    <source>
        <dbReference type="ARBA" id="ARBA00022852"/>
    </source>
</evidence>
<dbReference type="GO" id="GO:0042742">
    <property type="term" value="P:defense response to bacterium"/>
    <property type="evidence" value="ECO:0007669"/>
    <property type="project" value="UniProtKB-KW"/>
</dbReference>
<dbReference type="GO" id="GO:0030430">
    <property type="term" value="C:host cell cytoplasm"/>
    <property type="evidence" value="ECO:0007669"/>
    <property type="project" value="UniProtKB-SubCell"/>
</dbReference>
<keyword evidence="5 9" id="KW-0378">Hydrolase</keyword>
<evidence type="ECO:0000256" key="1">
    <source>
        <dbReference type="ARBA" id="ARBA00000632"/>
    </source>
</evidence>
<comment type="subcellular location">
    <subcellularLocation>
        <location evidence="9">Host cytoplasm</location>
    </subcellularLocation>
    <text evidence="9">The endolysin is cytoplasmic, but can reach the periplasmic space with the help of the holins which disrupt the host cell membrane.</text>
</comment>
<proteinExistence type="inferred from homology"/>
<evidence type="ECO:0000256" key="5">
    <source>
        <dbReference type="ARBA" id="ARBA00022801"/>
    </source>
</evidence>
<dbReference type="InterPro" id="IPR034690">
    <property type="entry name" value="Endolysin_T4_type"/>
</dbReference>
<evidence type="ECO:0000256" key="4">
    <source>
        <dbReference type="ARBA" id="ARBA00022638"/>
    </source>
</evidence>
<sequence>MNDRARQVAAALTISSAAIAGIAFFEGYRAMAYRDVGGIPTIGYGETKGVKMGDTTTPERALVRLQESANEHVKGMVKCIKVPITQGELDAYASFTYNVGVGAFCSSTLNKKLNSSDYAGACKELLKWTMAGGKVFPGLIKRRQEEYVRCIGG</sequence>
<evidence type="ECO:0000313" key="11">
    <source>
        <dbReference type="EMBL" id="CAB4147770.1"/>
    </source>
</evidence>